<dbReference type="PANTHER" id="PTHR11895">
    <property type="entry name" value="TRANSAMIDASE"/>
    <property type="match status" value="1"/>
</dbReference>
<gene>
    <name evidence="3" type="primary">gatA</name>
    <name evidence="3" type="ORF">H5V44_10665</name>
</gene>
<dbReference type="PROSITE" id="PS00571">
    <property type="entry name" value="AMIDASES"/>
    <property type="match status" value="1"/>
</dbReference>
<proteinExistence type="predicted"/>
<dbReference type="AlphaFoldDB" id="A0A7J9SNI5"/>
<protein>
    <submittedName>
        <fullName evidence="3">Asp-tRNA(Asn)/Glu-tRNA(Gln) amidotransferase subunit GatA</fullName>
        <ecNumber evidence="3">6.3.5.7</ecNumber>
    </submittedName>
</protein>
<dbReference type="EC" id="6.3.5.7" evidence="3"/>
<feature type="region of interest" description="Disordered" evidence="1">
    <location>
        <begin position="50"/>
        <end position="71"/>
    </location>
</feature>
<dbReference type="InterPro" id="IPR020556">
    <property type="entry name" value="Amidase_CS"/>
</dbReference>
<dbReference type="RefSeq" id="WP_185193094.1">
    <property type="nucleotide sequence ID" value="NZ_JACKXD010000003.1"/>
</dbReference>
<dbReference type="EMBL" id="JACKXD010000003">
    <property type="protein sequence ID" value="MBB6646741.1"/>
    <property type="molecule type" value="Genomic_DNA"/>
</dbReference>
<evidence type="ECO:0000259" key="2">
    <source>
        <dbReference type="Pfam" id="PF01425"/>
    </source>
</evidence>
<evidence type="ECO:0000313" key="4">
    <source>
        <dbReference type="Proteomes" id="UP000546257"/>
    </source>
</evidence>
<keyword evidence="4" id="KW-1185">Reference proteome</keyword>
<accession>A0A7J9SNI5</accession>
<keyword evidence="3" id="KW-0808">Transferase</keyword>
<evidence type="ECO:0000313" key="3">
    <source>
        <dbReference type="EMBL" id="MBB6646741.1"/>
    </source>
</evidence>
<dbReference type="InterPro" id="IPR036928">
    <property type="entry name" value="AS_sf"/>
</dbReference>
<name>A0A7J9SNI5_9EURY</name>
<evidence type="ECO:0000256" key="1">
    <source>
        <dbReference type="SAM" id="MobiDB-lite"/>
    </source>
</evidence>
<dbReference type="GO" id="GO:0050567">
    <property type="term" value="F:glutaminyl-tRNA synthase (glutamine-hydrolyzing) activity"/>
    <property type="evidence" value="ECO:0007669"/>
    <property type="project" value="UniProtKB-EC"/>
</dbReference>
<dbReference type="SUPFAM" id="SSF75304">
    <property type="entry name" value="Amidase signature (AS) enzymes"/>
    <property type="match status" value="1"/>
</dbReference>
<organism evidence="3 4">
    <name type="scientific">Halobellus ruber</name>
    <dbReference type="NCBI Taxonomy" id="2761102"/>
    <lineage>
        <taxon>Archaea</taxon>
        <taxon>Methanobacteriati</taxon>
        <taxon>Methanobacteriota</taxon>
        <taxon>Stenosarchaea group</taxon>
        <taxon>Halobacteria</taxon>
        <taxon>Halobacteriales</taxon>
        <taxon>Haloferacaceae</taxon>
        <taxon>Halobellus</taxon>
    </lineage>
</organism>
<dbReference type="Proteomes" id="UP000546257">
    <property type="component" value="Unassembled WGS sequence"/>
</dbReference>
<keyword evidence="3" id="KW-0436">Ligase</keyword>
<reference evidence="3 4" key="1">
    <citation type="submission" date="2020-08" db="EMBL/GenBank/DDBJ databases">
        <authorList>
            <person name="Seo M.-J."/>
        </authorList>
    </citation>
    <scope>NUCLEOTIDE SEQUENCE [LARGE SCALE GENOMIC DNA]</scope>
    <source>
        <strain evidence="3 4">MBLA0160</strain>
    </source>
</reference>
<dbReference type="Gene3D" id="3.90.1300.10">
    <property type="entry name" value="Amidase signature (AS) domain"/>
    <property type="match status" value="1"/>
</dbReference>
<dbReference type="PANTHER" id="PTHR11895:SF170">
    <property type="entry name" value="AMIDASE"/>
    <property type="match status" value="1"/>
</dbReference>
<dbReference type="Pfam" id="PF01425">
    <property type="entry name" value="Amidase"/>
    <property type="match status" value="1"/>
</dbReference>
<comment type="caution">
    <text evidence="3">The sequence shown here is derived from an EMBL/GenBank/DDBJ whole genome shotgun (WGS) entry which is preliminary data.</text>
</comment>
<feature type="domain" description="Amidase" evidence="2">
    <location>
        <begin position="71"/>
        <end position="483"/>
    </location>
</feature>
<dbReference type="InterPro" id="IPR023631">
    <property type="entry name" value="Amidase_dom"/>
</dbReference>
<dbReference type="GO" id="GO:0016740">
    <property type="term" value="F:transferase activity"/>
    <property type="evidence" value="ECO:0007669"/>
    <property type="project" value="UniProtKB-KW"/>
</dbReference>
<sequence length="496" mass="51459">MHRFGSVSENDVESLAGTLGLTLAAGESEAAADRLDALADVYAALEDAPAGGVTPDPADGDRFETAPFRPPDAENRYNQWLTRFALTRDGATGDLDGLDVALKDNMCVRGVELTCGSRALEGFVPGDHATVVDRLLETGATLVGKTNMDEFAFGPTSETSAFGPTANPVDADHVAGGSSSGSAAAVAAGEVDLALGTDTGGSVRMPASYCGIVGVKPSYGAVPTYGVADLAHSMDHVGTLARDVETAVRGLDAIADAQPGGDRAAFSDDLGTDPERLRVGVAPGFFEHHVSEAVERRVRDAVDELRDAGAEVRPVEVPALEHSREAWWGIAPVEFAATFATNAAGVWREKPVEPSLAAAIAGLRGSSSRTLGPNVKQMLLLGAHLLQTHEGYHYVRGQHLRARLDRGFDAALADVDVLATPTTPTTALAIDGFERGTTPPVNWDTHPTNLTGHPSVSVPCGEVDGLPVGLQFVGAHAADATVLDVTATFESVSSVG</sequence>
<dbReference type="InterPro" id="IPR000120">
    <property type="entry name" value="Amidase"/>
</dbReference>